<evidence type="ECO:0000256" key="8">
    <source>
        <dbReference type="ARBA" id="ARBA00023239"/>
    </source>
</evidence>
<gene>
    <name evidence="10" type="ORF">CMQ_4036</name>
</gene>
<dbReference type="SUPFAM" id="SSF54211">
    <property type="entry name" value="Ribosomal protein S5 domain 2-like"/>
    <property type="match status" value="2"/>
</dbReference>
<dbReference type="FunFam" id="3.30.230.40:FF:000005">
    <property type="entry name" value="Imidazoleglycerol-phosphate dehydratase"/>
    <property type="match status" value="1"/>
</dbReference>
<dbReference type="OrthoDB" id="447729at2759"/>
<evidence type="ECO:0000256" key="5">
    <source>
        <dbReference type="ARBA" id="ARBA00016664"/>
    </source>
</evidence>
<evidence type="ECO:0000313" key="10">
    <source>
        <dbReference type="EMBL" id="EFX05967.1"/>
    </source>
</evidence>
<dbReference type="RefSeq" id="XP_014175449.1">
    <property type="nucleotide sequence ID" value="XM_014319974.1"/>
</dbReference>
<evidence type="ECO:0000256" key="7">
    <source>
        <dbReference type="ARBA" id="ARBA00023102"/>
    </source>
</evidence>
<dbReference type="FunFam" id="3.30.230.40:FF:000001">
    <property type="entry name" value="Imidazoleglycerol-phosphate dehydratase HisB"/>
    <property type="match status" value="1"/>
</dbReference>
<dbReference type="HAMAP" id="MF_00076">
    <property type="entry name" value="HisB"/>
    <property type="match status" value="1"/>
</dbReference>
<evidence type="ECO:0000256" key="4">
    <source>
        <dbReference type="ARBA" id="ARBA00012075"/>
    </source>
</evidence>
<accession>F0X8U2</accession>
<dbReference type="AlphaFoldDB" id="F0X8U2"/>
<evidence type="ECO:0000256" key="3">
    <source>
        <dbReference type="ARBA" id="ARBA00007481"/>
    </source>
</evidence>
<dbReference type="Proteomes" id="UP000007796">
    <property type="component" value="Unassembled WGS sequence"/>
</dbReference>
<dbReference type="InterPro" id="IPR020568">
    <property type="entry name" value="Ribosomal_Su5_D2-typ_SF"/>
</dbReference>
<dbReference type="InterPro" id="IPR020565">
    <property type="entry name" value="ImidazoleglycerP_deHydtase_CS"/>
</dbReference>
<comment type="catalytic activity">
    <reaction evidence="1 9">
        <text>D-erythro-1-(imidazol-4-yl)glycerol 3-phosphate = 3-(imidazol-4-yl)-2-oxopropyl phosphate + H2O</text>
        <dbReference type="Rhea" id="RHEA:11040"/>
        <dbReference type="ChEBI" id="CHEBI:15377"/>
        <dbReference type="ChEBI" id="CHEBI:57766"/>
        <dbReference type="ChEBI" id="CHEBI:58278"/>
        <dbReference type="EC" id="4.2.1.19"/>
    </reaction>
</comment>
<proteinExistence type="inferred from homology"/>
<comment type="similarity">
    <text evidence="3 9">Belongs to the imidazoleglycerol-phosphate dehydratase family.</text>
</comment>
<evidence type="ECO:0000256" key="9">
    <source>
        <dbReference type="RuleBase" id="RU000598"/>
    </source>
</evidence>
<dbReference type="CDD" id="cd07914">
    <property type="entry name" value="IGPD"/>
    <property type="match status" value="1"/>
</dbReference>
<dbReference type="UniPathway" id="UPA00031">
    <property type="reaction ID" value="UER00011"/>
</dbReference>
<dbReference type="InterPro" id="IPR000807">
    <property type="entry name" value="ImidazoleglycerolP_deHydtase"/>
</dbReference>
<dbReference type="eggNOG" id="KOG3143">
    <property type="taxonomic scope" value="Eukaryota"/>
</dbReference>
<evidence type="ECO:0000256" key="1">
    <source>
        <dbReference type="ARBA" id="ARBA00001723"/>
    </source>
</evidence>
<dbReference type="EMBL" id="GL629735">
    <property type="protein sequence ID" value="EFX05967.1"/>
    <property type="molecule type" value="Genomic_DNA"/>
</dbReference>
<comment type="pathway">
    <text evidence="2 9">Amino-acid biosynthesis; L-histidine biosynthesis; L-histidine from 5-phospho-alpha-D-ribose 1-diphosphate: step 6/9.</text>
</comment>
<evidence type="ECO:0000256" key="2">
    <source>
        <dbReference type="ARBA" id="ARBA00005047"/>
    </source>
</evidence>
<dbReference type="Pfam" id="PF00475">
    <property type="entry name" value="IGPD"/>
    <property type="match status" value="1"/>
</dbReference>
<dbReference type="InterPro" id="IPR038494">
    <property type="entry name" value="IGPD_sf"/>
</dbReference>
<dbReference type="Gene3D" id="3.30.230.40">
    <property type="entry name" value="Imidazole glycerol phosphate dehydratase, domain 1"/>
    <property type="match status" value="2"/>
</dbReference>
<organism evidence="11">
    <name type="scientific">Grosmannia clavigera (strain kw1407 / UAMH 11150)</name>
    <name type="common">Blue stain fungus</name>
    <name type="synonym">Graphiocladiella clavigera</name>
    <dbReference type="NCBI Taxonomy" id="655863"/>
    <lineage>
        <taxon>Eukaryota</taxon>
        <taxon>Fungi</taxon>
        <taxon>Dikarya</taxon>
        <taxon>Ascomycota</taxon>
        <taxon>Pezizomycotina</taxon>
        <taxon>Sordariomycetes</taxon>
        <taxon>Sordariomycetidae</taxon>
        <taxon>Ophiostomatales</taxon>
        <taxon>Ophiostomataceae</taxon>
        <taxon>Leptographium</taxon>
    </lineage>
</organism>
<sequence length="423" mass="46287">MAQASTASVPRWAALARDTNETSIQLALNLDGGAFPPDTDQRLLDLVAGKDGQKGGHAVQASRSQTISIHTGIGFLDHMLHALSKHAGWSLVIACKGDLHIDDHHSAEDVCLALGYAFHQALGTATGIARFGSAYAPLDEALSRAVVDISNRPYAVIELGLKREKIGDLSCEMIPHCMESFAQAARITLHVDCLRGFNDHHRSESAFKALAVAMRQATSKVAGKEGEVPSTKGTLILRTVQSTAEICACCKLQIQWSLKRKPRSKVHPATQLQQLSTTANITRPGADEHLGIQTSCRTRLLHRRDRRTALISGAPSTMRTHDTVRDEEAAEAAWEAMHGAGYGMVKYGAAMGVLAGFGHALSPIYRGLTIQFKVYLQMSGMVLGAMLEAEHRMRLFEARMRLQRRMQRQQARLRALEEELDDD</sequence>
<dbReference type="FunCoup" id="F0X8U2">
    <property type="interactions" value="192"/>
</dbReference>
<keyword evidence="8 9" id="KW-0456">Lyase</keyword>
<name>F0X8U2_GROCL</name>
<keyword evidence="7 9" id="KW-0368">Histidine biosynthesis</keyword>
<dbReference type="PROSITE" id="PS00954">
    <property type="entry name" value="IGP_DEHYDRATASE_1"/>
    <property type="match status" value="1"/>
</dbReference>
<dbReference type="PROSITE" id="PS00955">
    <property type="entry name" value="IGP_DEHYDRATASE_2"/>
    <property type="match status" value="1"/>
</dbReference>
<dbReference type="PANTHER" id="PTHR23133">
    <property type="entry name" value="IMIDAZOLEGLYCEROL-PHOSPHATE DEHYDRATASE HIS7"/>
    <property type="match status" value="1"/>
</dbReference>
<reference evidence="10 11" key="1">
    <citation type="journal article" date="2011" name="Proc. Natl. Acad. Sci. U.S.A.">
        <title>Genome and transcriptome analyses of the mountain pine beetle-fungal symbiont Grosmannia clavigera, a lodgepole pine pathogen.</title>
        <authorList>
            <person name="DiGuistini S."/>
            <person name="Wang Y."/>
            <person name="Liao N.Y."/>
            <person name="Taylor G."/>
            <person name="Tanguay P."/>
            <person name="Feau N."/>
            <person name="Henrissat B."/>
            <person name="Chan S.K."/>
            <person name="Hesse-Orce U."/>
            <person name="Alamouti S.M."/>
            <person name="Tsui C.K.M."/>
            <person name="Docking R.T."/>
            <person name="Levasseur A."/>
            <person name="Haridas S."/>
            <person name="Robertson G."/>
            <person name="Birol I."/>
            <person name="Holt R.A."/>
            <person name="Marra M.A."/>
            <person name="Hamelin R.C."/>
            <person name="Hirst M."/>
            <person name="Jones S.J.M."/>
            <person name="Bohlmann J."/>
            <person name="Breuil C."/>
        </authorList>
    </citation>
    <scope>NUCLEOTIDE SEQUENCE [LARGE SCALE GENOMIC DNA]</scope>
    <source>
        <strain evidence="11">kw1407 / UAMH 11150</strain>
    </source>
</reference>
<keyword evidence="11" id="KW-1185">Reference proteome</keyword>
<evidence type="ECO:0000256" key="6">
    <source>
        <dbReference type="ARBA" id="ARBA00022605"/>
    </source>
</evidence>
<dbReference type="GO" id="GO:0004424">
    <property type="term" value="F:imidazoleglycerol-phosphate dehydratase activity"/>
    <property type="evidence" value="ECO:0007669"/>
    <property type="project" value="UniProtKB-EC"/>
</dbReference>
<dbReference type="HOGENOM" id="CLU_648999_0_0_1"/>
<protein>
    <recommendedName>
        <fullName evidence="5 9">Imidazoleglycerol-phosphate dehydratase</fullName>
        <ecNumber evidence="4 9">4.2.1.19</ecNumber>
    </recommendedName>
</protein>
<keyword evidence="6" id="KW-0028">Amino-acid biosynthesis</keyword>
<dbReference type="PANTHER" id="PTHR23133:SF2">
    <property type="entry name" value="IMIDAZOLEGLYCEROL-PHOSPHATE DEHYDRATASE"/>
    <property type="match status" value="1"/>
</dbReference>
<evidence type="ECO:0000313" key="11">
    <source>
        <dbReference type="Proteomes" id="UP000007796"/>
    </source>
</evidence>
<dbReference type="InParanoid" id="F0X8U2"/>
<dbReference type="GeneID" id="25977203"/>
<dbReference type="EC" id="4.2.1.19" evidence="4 9"/>
<dbReference type="STRING" id="655863.F0X8U2"/>
<dbReference type="GO" id="GO:0000105">
    <property type="term" value="P:L-histidine biosynthetic process"/>
    <property type="evidence" value="ECO:0007669"/>
    <property type="project" value="UniProtKB-UniPathway"/>
</dbReference>